<dbReference type="Pfam" id="PF13561">
    <property type="entry name" value="adh_short_C2"/>
    <property type="match status" value="1"/>
</dbReference>
<dbReference type="EC" id="1.1.1.47" evidence="3"/>
<dbReference type="Gene3D" id="3.40.50.720">
    <property type="entry name" value="NAD(P)-binding Rossmann-like Domain"/>
    <property type="match status" value="1"/>
</dbReference>
<dbReference type="GO" id="GO:0047936">
    <property type="term" value="F:glucose 1-dehydrogenase [NAD(P)+] activity"/>
    <property type="evidence" value="ECO:0007669"/>
    <property type="project" value="UniProtKB-EC"/>
</dbReference>
<dbReference type="SUPFAM" id="SSF51735">
    <property type="entry name" value="NAD(P)-binding Rossmann-fold domains"/>
    <property type="match status" value="1"/>
</dbReference>
<sequence>MIGFQLEGKVAVVTGASMGIGRAIAKGLGEAGCTVVCASRNLEALEETAAAIRNAGGEAVVEYVDVLNVESIRTLADRVKARFGRVDILVNNAAWTVGKMAFDVTEEEWDRTIDSTLKSVFFACQIFGKIMADQGKGHIVNIGSNFGNVTFKTRSVYAAAKAGVHHLTRALALEWSPLGLRVNCVAPCITETETRKALLESPGYKEWVTTQMLPVGRWAQPEDIVGAVLFLCSPLADMVTGHVLNVDGGWTLH</sequence>
<dbReference type="InterPro" id="IPR036291">
    <property type="entry name" value="NAD(P)-bd_dom_sf"/>
</dbReference>
<proteinExistence type="inferred from homology"/>
<protein>
    <submittedName>
        <fullName evidence="3">Glucose 1-dehydrogenase</fullName>
        <ecNumber evidence="3">1.1.1.47</ecNumber>
    </submittedName>
</protein>
<dbReference type="InterPro" id="IPR002347">
    <property type="entry name" value="SDR_fam"/>
</dbReference>
<dbReference type="PANTHER" id="PTHR42760:SF115">
    <property type="entry name" value="3-OXOACYL-[ACYL-CARRIER-PROTEIN] REDUCTASE FABG"/>
    <property type="match status" value="1"/>
</dbReference>
<dbReference type="PANTHER" id="PTHR42760">
    <property type="entry name" value="SHORT-CHAIN DEHYDROGENASES/REDUCTASES FAMILY MEMBER"/>
    <property type="match status" value="1"/>
</dbReference>
<evidence type="ECO:0000313" key="4">
    <source>
        <dbReference type="Proteomes" id="UP001304683"/>
    </source>
</evidence>
<name>A0ABZ0QM17_9FIRM</name>
<dbReference type="Proteomes" id="UP001304683">
    <property type="component" value="Chromosome"/>
</dbReference>
<evidence type="ECO:0000313" key="3">
    <source>
        <dbReference type="EMBL" id="WPD18535.1"/>
    </source>
</evidence>
<dbReference type="PROSITE" id="PS00061">
    <property type="entry name" value="ADH_SHORT"/>
    <property type="match status" value="1"/>
</dbReference>
<dbReference type="InterPro" id="IPR020904">
    <property type="entry name" value="Sc_DH/Rdtase_CS"/>
</dbReference>
<keyword evidence="4" id="KW-1185">Reference proteome</keyword>
<dbReference type="RefSeq" id="WP_318750361.1">
    <property type="nucleotide sequence ID" value="NZ_CP132508.1"/>
</dbReference>
<dbReference type="CDD" id="cd05233">
    <property type="entry name" value="SDR_c"/>
    <property type="match status" value="1"/>
</dbReference>
<comment type="similarity">
    <text evidence="1">Belongs to the short-chain dehydrogenases/reductases (SDR) family.</text>
</comment>
<accession>A0ABZ0QM17</accession>
<dbReference type="PRINTS" id="PR00081">
    <property type="entry name" value="GDHRDH"/>
</dbReference>
<reference evidence="3 4" key="1">
    <citation type="submission" date="2023-08" db="EMBL/GenBank/DDBJ databases">
        <title>Genome sequence of Thermaerobacter compostii strain Ins1, a spore-forming filamentous bacterium isolated from a deep geothermal reservoir.</title>
        <authorList>
            <person name="Bregnard D."/>
            <person name="Gonzalez D."/>
            <person name="Junier P."/>
        </authorList>
    </citation>
    <scope>NUCLEOTIDE SEQUENCE [LARGE SCALE GENOMIC DNA]</scope>
    <source>
        <strain evidence="3 4">Ins1</strain>
    </source>
</reference>
<organism evidence="3 4">
    <name type="scientific">Thermaerobacter composti</name>
    <dbReference type="NCBI Taxonomy" id="554949"/>
    <lineage>
        <taxon>Bacteria</taxon>
        <taxon>Bacillati</taxon>
        <taxon>Bacillota</taxon>
        <taxon>Clostridia</taxon>
        <taxon>Eubacteriales</taxon>
        <taxon>Clostridiales Family XVII. Incertae Sedis</taxon>
        <taxon>Thermaerobacter</taxon>
    </lineage>
</organism>
<dbReference type="EMBL" id="CP132508">
    <property type="protein sequence ID" value="WPD18535.1"/>
    <property type="molecule type" value="Genomic_DNA"/>
</dbReference>
<dbReference type="PRINTS" id="PR00080">
    <property type="entry name" value="SDRFAMILY"/>
</dbReference>
<evidence type="ECO:0000256" key="1">
    <source>
        <dbReference type="ARBA" id="ARBA00006484"/>
    </source>
</evidence>
<dbReference type="NCBIfam" id="NF005559">
    <property type="entry name" value="PRK07231.1"/>
    <property type="match status" value="1"/>
</dbReference>
<gene>
    <name evidence="3" type="ORF">Q5761_09225</name>
</gene>
<evidence type="ECO:0000256" key="2">
    <source>
        <dbReference type="ARBA" id="ARBA00023002"/>
    </source>
</evidence>
<keyword evidence="2 3" id="KW-0560">Oxidoreductase</keyword>